<evidence type="ECO:0000256" key="1">
    <source>
        <dbReference type="SAM" id="SignalP"/>
    </source>
</evidence>
<sequence length="160" mass="17216">MSKFKLLINLFLLCCALPWVSSTSCQTYFNTPPVLVTCTLAAARETCKNADSIFMNVPTPIFRSNFACLSVSLSFVGKAVALGGCIPSDFNLCKLPFKPEYQNPAAQACDFKPGRDGGKGGQGGDGGHGKSIGNSVYTIPGYVQCLVLCINLFFIYTQYI</sequence>
<name>A0A0M5J8T7_DROBS</name>
<dbReference type="PROSITE" id="PS51257">
    <property type="entry name" value="PROKAR_LIPOPROTEIN"/>
    <property type="match status" value="1"/>
</dbReference>
<feature type="chain" id="PRO_5005803610" evidence="1">
    <location>
        <begin position="23"/>
        <end position="160"/>
    </location>
</feature>
<feature type="signal peptide" evidence="1">
    <location>
        <begin position="1"/>
        <end position="22"/>
    </location>
</feature>
<proteinExistence type="predicted"/>
<dbReference type="AlphaFoldDB" id="A0A0M5J8T7"/>
<organism evidence="2 3">
    <name type="scientific">Drosophila busckii</name>
    <name type="common">Fruit fly</name>
    <dbReference type="NCBI Taxonomy" id="30019"/>
    <lineage>
        <taxon>Eukaryota</taxon>
        <taxon>Metazoa</taxon>
        <taxon>Ecdysozoa</taxon>
        <taxon>Arthropoda</taxon>
        <taxon>Hexapoda</taxon>
        <taxon>Insecta</taxon>
        <taxon>Pterygota</taxon>
        <taxon>Neoptera</taxon>
        <taxon>Endopterygota</taxon>
        <taxon>Diptera</taxon>
        <taxon>Brachycera</taxon>
        <taxon>Muscomorpha</taxon>
        <taxon>Ephydroidea</taxon>
        <taxon>Drosophilidae</taxon>
        <taxon>Drosophila</taxon>
    </lineage>
</organism>
<gene>
    <name evidence="2" type="ORF">Dbus_chr2Lg391</name>
</gene>
<dbReference type="EMBL" id="CP012523">
    <property type="protein sequence ID" value="ALC38306.1"/>
    <property type="molecule type" value="Genomic_DNA"/>
</dbReference>
<protein>
    <submittedName>
        <fullName evidence="2">Maker408</fullName>
    </submittedName>
</protein>
<accession>A0A0M5J8T7</accession>
<reference evidence="2 3" key="1">
    <citation type="submission" date="2015-08" db="EMBL/GenBank/DDBJ databases">
        <title>Ancestral chromatin configuration constrains chromatin evolution on differentiating sex chromosomes in Drosophila.</title>
        <authorList>
            <person name="Zhou Q."/>
            <person name="Bachtrog D."/>
        </authorList>
    </citation>
    <scope>NUCLEOTIDE SEQUENCE [LARGE SCALE GENOMIC DNA]</scope>
    <source>
        <tissue evidence="2">Whole larvae</tissue>
    </source>
</reference>
<evidence type="ECO:0000313" key="3">
    <source>
        <dbReference type="Proteomes" id="UP000494163"/>
    </source>
</evidence>
<dbReference type="Proteomes" id="UP000494163">
    <property type="component" value="Chromosome 2L"/>
</dbReference>
<keyword evidence="1" id="KW-0732">Signal</keyword>
<keyword evidence="3" id="KW-1185">Reference proteome</keyword>
<evidence type="ECO:0000313" key="2">
    <source>
        <dbReference type="EMBL" id="ALC38306.1"/>
    </source>
</evidence>